<evidence type="ECO:0000313" key="3">
    <source>
        <dbReference type="Proteomes" id="UP000590647"/>
    </source>
</evidence>
<accession>A0A7W9H4X7</accession>
<dbReference type="RefSeq" id="WP_184984862.1">
    <property type="nucleotide sequence ID" value="NZ_JACHNE010000001.1"/>
</dbReference>
<dbReference type="EMBL" id="JACHNE010000001">
    <property type="protein sequence ID" value="MBB5795473.1"/>
    <property type="molecule type" value="Genomic_DNA"/>
</dbReference>
<keyword evidence="3" id="KW-1185">Reference proteome</keyword>
<dbReference type="InterPro" id="IPR058502">
    <property type="entry name" value="PLL-like_beta-prop"/>
</dbReference>
<dbReference type="Gene3D" id="2.120.10.70">
    <property type="entry name" value="Fucose-specific lectin"/>
    <property type="match status" value="2"/>
</dbReference>
<protein>
    <recommendedName>
        <fullName evidence="1">PLL-like beta propeller domain-containing protein</fullName>
    </recommendedName>
</protein>
<reference evidence="2 3" key="1">
    <citation type="submission" date="2020-08" db="EMBL/GenBank/DDBJ databases">
        <title>Sequencing the genomes of 1000 actinobacteria strains.</title>
        <authorList>
            <person name="Klenk H.-P."/>
        </authorList>
    </citation>
    <scope>NUCLEOTIDE SEQUENCE [LARGE SCALE GENOMIC DNA]</scope>
    <source>
        <strain evidence="2 3">DSM 40084</strain>
    </source>
</reference>
<sequence length="294" mass="32315">MGKWSDWVDLGGAIISAPSAASRVKERMMVVARGTENEIVCRSYEDGSGWGDWDSLGGRSTYDPAILAGSPDYYTVYHVGGGQIIWRKSYVDGSGWEKGWTKTNESTEAWAGLAAVSSRDHRLDLFTLSSSNQVLHATCPPATHRWEPFNAIGSTIQGAVAAASWNTSRVDLVARGARTNTLWHRVCHGSTWSKWHDIGSGFISSPAVTTWGPDRLDVFAKGWDHQVLHRSWNGEAWSEWDNLGIHNTDDHLAAVSRMPGNIELFGRGRDNKLWHCTYTAEAGELDSGGVDPVN</sequence>
<gene>
    <name evidence="2" type="ORF">HDA41_003437</name>
</gene>
<proteinExistence type="predicted"/>
<evidence type="ECO:0000313" key="2">
    <source>
        <dbReference type="EMBL" id="MBB5795473.1"/>
    </source>
</evidence>
<evidence type="ECO:0000259" key="1">
    <source>
        <dbReference type="Pfam" id="PF26607"/>
    </source>
</evidence>
<comment type="caution">
    <text evidence="2">The sequence shown here is derived from an EMBL/GenBank/DDBJ whole genome shotgun (WGS) entry which is preliminary data.</text>
</comment>
<feature type="domain" description="PLL-like beta propeller" evidence="1">
    <location>
        <begin position="75"/>
        <end position="281"/>
    </location>
</feature>
<organism evidence="2 3">
    <name type="scientific">Streptomyces caelestis</name>
    <dbReference type="NCBI Taxonomy" id="36816"/>
    <lineage>
        <taxon>Bacteria</taxon>
        <taxon>Bacillati</taxon>
        <taxon>Actinomycetota</taxon>
        <taxon>Actinomycetes</taxon>
        <taxon>Kitasatosporales</taxon>
        <taxon>Streptomycetaceae</taxon>
        <taxon>Streptomyces</taxon>
    </lineage>
</organism>
<dbReference type="Pfam" id="PF26607">
    <property type="entry name" value="DUF8189"/>
    <property type="match status" value="1"/>
</dbReference>
<dbReference type="SUPFAM" id="SSF89372">
    <property type="entry name" value="Fucose-specific lectin"/>
    <property type="match status" value="1"/>
</dbReference>
<name>A0A7W9H4X7_9ACTN</name>
<dbReference type="Proteomes" id="UP000590647">
    <property type="component" value="Unassembled WGS sequence"/>
</dbReference>
<dbReference type="AlphaFoldDB" id="A0A7W9H4X7"/>